<sequence length="900" mass="100969">MKSGDIVWAKIREEPSGTCYWPGLLQTRDTLGVLVSFFNLQNPRHFHDSEIHPFSGNFLQSAPTNLDGAGNALLDRALRWLCRRTALSLRCRCLSETAVAKMSGGLEMAVGDGEAFRAKNSFRPEAVLGFVLSKAVLPWVEVEGFVGAVRSVAEIQVFRDYNAIGQKSVYQKSRRAWRRCERGTHLELQSHPSSGSMAEESCNLERNFDSQASPKPKEANMEAGAASRMNSTVVFSKESFQPLHEDQLEKHLIQVQKEERQSSSEILVNLRCLALDSFCLGVSCLNNTQQHLLGFRSILFENVSVRHIKKCSPSKSREAYLSSPGYLKTQPSVEASEILVNLRCLALDSFFLGVSCLDNTQQHLLGFRSILFEKVSDRHIKKCCPSKSREAYLSSPGYLKTQLSVEADEKKCDDGVCGSIIPYIERPVSRLGLKRRLDLPAFCESPYKLNKRTPFLLINGAGYCLQMNRPPEAEVERSGTGSEETSIHNFSLGSSKMLEIQNSRALILNHASNTGLLEFSPNTSDFSLLKHSARLSNIIDISKDEEHKVKDACGSYVELQELDRSISIVKNDRSCMYNICNTSEKTINGFANEDMKVDNSFGLLQPSATQLSISEMPGTNASDVEKANHDAATEFPRDYNLPSKEKLIRKFRRFGPIDSLKTKIFDYTGFAQVVFLNESDAMAAYQYAKDAISVGPNKRAVSLNVASEEKIEKTKKFHSSCPSGLLFNSHEAEQSKALPRFDGSKSLHMKFPRDYNLPSKEKLIRKFRRFGPIDSLKTKIFDYTGFAQVVFLNESDAMAAYQYAKDAISVGPNKRAVSLNVASEEKIEKTKKFHSSCPSGLLFNSHEAEQSKALPRFDGSKSLHMKFPRDYNLPSKEKLIRKFRRFGPIDSLKTKIFHYT</sequence>
<dbReference type="PANTHER" id="PTHR10688">
    <property type="entry name" value="PWWP DOMAIN-CONTAINING PROTEIN"/>
    <property type="match status" value="1"/>
</dbReference>
<evidence type="ECO:0000256" key="1">
    <source>
        <dbReference type="PROSITE-ProRule" id="PRU00176"/>
    </source>
</evidence>
<evidence type="ECO:0000313" key="4">
    <source>
        <dbReference type="Proteomes" id="UP000030645"/>
    </source>
</evidence>
<proteinExistence type="predicted"/>
<name>W9QN19_9ROSA</name>
<dbReference type="PROSITE" id="PS50102">
    <property type="entry name" value="RRM"/>
    <property type="match status" value="2"/>
</dbReference>
<gene>
    <name evidence="3" type="ORF">L484_012215</name>
</gene>
<dbReference type="SUPFAM" id="SSF63748">
    <property type="entry name" value="Tudor/PWWP/MBT"/>
    <property type="match status" value="1"/>
</dbReference>
<dbReference type="InterPro" id="IPR000504">
    <property type="entry name" value="RRM_dom"/>
</dbReference>
<dbReference type="Proteomes" id="UP000030645">
    <property type="component" value="Unassembled WGS sequence"/>
</dbReference>
<dbReference type="AlphaFoldDB" id="W9QN19"/>
<accession>W9QN19</accession>
<dbReference type="EMBL" id="KE343860">
    <property type="protein sequence ID" value="EXB44296.1"/>
    <property type="molecule type" value="Genomic_DNA"/>
</dbReference>
<feature type="domain" description="RRM" evidence="2">
    <location>
        <begin position="640"/>
        <end position="708"/>
    </location>
</feature>
<evidence type="ECO:0000259" key="2">
    <source>
        <dbReference type="PROSITE" id="PS50102"/>
    </source>
</evidence>
<reference evidence="4" key="1">
    <citation type="submission" date="2013-01" db="EMBL/GenBank/DDBJ databases">
        <title>Draft Genome Sequence of a Mulberry Tree, Morus notabilis C.K. Schneid.</title>
        <authorList>
            <person name="He N."/>
            <person name="Zhao S."/>
        </authorList>
    </citation>
    <scope>NUCLEOTIDE SEQUENCE</scope>
</reference>
<protein>
    <recommendedName>
        <fullName evidence="2">RRM domain-containing protein</fullName>
    </recommendedName>
</protein>
<keyword evidence="4" id="KW-1185">Reference proteome</keyword>
<dbReference type="InterPro" id="IPR052657">
    <property type="entry name" value="PDP_family_Arabidopsis"/>
</dbReference>
<feature type="domain" description="RRM" evidence="2">
    <location>
        <begin position="756"/>
        <end position="824"/>
    </location>
</feature>
<keyword evidence="1" id="KW-0694">RNA-binding</keyword>
<dbReference type="SUPFAM" id="SSF54928">
    <property type="entry name" value="RNA-binding domain, RBD"/>
    <property type="match status" value="1"/>
</dbReference>
<dbReference type="PANTHER" id="PTHR10688:SF2">
    <property type="entry name" value="PWWP DOMAIN-CONTAINING PROTEIN"/>
    <property type="match status" value="1"/>
</dbReference>
<dbReference type="GO" id="GO:0003723">
    <property type="term" value="F:RNA binding"/>
    <property type="evidence" value="ECO:0007669"/>
    <property type="project" value="UniProtKB-UniRule"/>
</dbReference>
<dbReference type="CDD" id="cd05162">
    <property type="entry name" value="PWWP"/>
    <property type="match status" value="1"/>
</dbReference>
<organism evidence="3 4">
    <name type="scientific">Morus notabilis</name>
    <dbReference type="NCBI Taxonomy" id="981085"/>
    <lineage>
        <taxon>Eukaryota</taxon>
        <taxon>Viridiplantae</taxon>
        <taxon>Streptophyta</taxon>
        <taxon>Embryophyta</taxon>
        <taxon>Tracheophyta</taxon>
        <taxon>Spermatophyta</taxon>
        <taxon>Magnoliopsida</taxon>
        <taxon>eudicotyledons</taxon>
        <taxon>Gunneridae</taxon>
        <taxon>Pentapetalae</taxon>
        <taxon>rosids</taxon>
        <taxon>fabids</taxon>
        <taxon>Rosales</taxon>
        <taxon>Moraceae</taxon>
        <taxon>Moreae</taxon>
        <taxon>Morus</taxon>
    </lineage>
</organism>
<evidence type="ECO:0000313" key="3">
    <source>
        <dbReference type="EMBL" id="EXB44296.1"/>
    </source>
</evidence>
<dbReference type="eggNOG" id="ENOG502S383">
    <property type="taxonomic scope" value="Eukaryota"/>
</dbReference>
<dbReference type="InterPro" id="IPR035979">
    <property type="entry name" value="RBD_domain_sf"/>
</dbReference>